<gene>
    <name evidence="2" type="ORF">HJG60_009884</name>
</gene>
<evidence type="ECO:0000313" key="2">
    <source>
        <dbReference type="EMBL" id="KAF6125441.1"/>
    </source>
</evidence>
<evidence type="ECO:0000256" key="1">
    <source>
        <dbReference type="SAM" id="MobiDB-lite"/>
    </source>
</evidence>
<sequence length="177" mass="18917">MEEGGYLLHVAGRWDLFSRGTDFAWPGLPHSRATPQQKELPEERASPASGAARGPFVYLPPQGQQDTADKPPPPPGPWNKVWGHRGPGPQTGASGEGNLYLPPLKTLSALAGVAQWIECRLACKPKGLGLDPQSGHMPGLQARSPVGDVRGTTNQCISHVLMFVSSFSLPPLLSKNK</sequence>
<accession>A0A834EQ26</accession>
<dbReference type="AlphaFoldDB" id="A0A834EQ26"/>
<evidence type="ECO:0000313" key="3">
    <source>
        <dbReference type="Proteomes" id="UP000664940"/>
    </source>
</evidence>
<reference evidence="2 3" key="1">
    <citation type="journal article" date="2020" name="Nature">
        <title>Six reference-quality genomes reveal evolution of bat adaptations.</title>
        <authorList>
            <person name="Jebb D."/>
            <person name="Huang Z."/>
            <person name="Pippel M."/>
            <person name="Hughes G.M."/>
            <person name="Lavrichenko K."/>
            <person name="Devanna P."/>
            <person name="Winkler S."/>
            <person name="Jermiin L.S."/>
            <person name="Skirmuntt E.C."/>
            <person name="Katzourakis A."/>
            <person name="Burkitt-Gray L."/>
            <person name="Ray D.A."/>
            <person name="Sullivan K.A.M."/>
            <person name="Roscito J.G."/>
            <person name="Kirilenko B.M."/>
            <person name="Davalos L.M."/>
            <person name="Corthals A.P."/>
            <person name="Power M.L."/>
            <person name="Jones G."/>
            <person name="Ransome R.D."/>
            <person name="Dechmann D.K.N."/>
            <person name="Locatelli A.G."/>
            <person name="Puechmaille S.J."/>
            <person name="Fedrigo O."/>
            <person name="Jarvis E.D."/>
            <person name="Hiller M."/>
            <person name="Vernes S.C."/>
            <person name="Myers E.W."/>
            <person name="Teeling E.C."/>
        </authorList>
    </citation>
    <scope>NUCLEOTIDE SEQUENCE [LARGE SCALE GENOMIC DNA]</scope>
    <source>
        <strain evidence="2">Bat1K_MPI-CBG_1</strain>
    </source>
</reference>
<comment type="caution">
    <text evidence="2">The sequence shown here is derived from an EMBL/GenBank/DDBJ whole genome shotgun (WGS) entry which is preliminary data.</text>
</comment>
<protein>
    <submittedName>
        <fullName evidence="2">Uncharacterized protein</fullName>
    </submittedName>
</protein>
<proteinExistence type="predicted"/>
<dbReference type="EMBL" id="JABVXQ010000002">
    <property type="protein sequence ID" value="KAF6125441.1"/>
    <property type="molecule type" value="Genomic_DNA"/>
</dbReference>
<dbReference type="Proteomes" id="UP000664940">
    <property type="component" value="Unassembled WGS sequence"/>
</dbReference>
<feature type="region of interest" description="Disordered" evidence="1">
    <location>
        <begin position="25"/>
        <end position="97"/>
    </location>
</feature>
<name>A0A834EQ26_9CHIR</name>
<organism evidence="2 3">
    <name type="scientific">Phyllostomus discolor</name>
    <name type="common">pale spear-nosed bat</name>
    <dbReference type="NCBI Taxonomy" id="89673"/>
    <lineage>
        <taxon>Eukaryota</taxon>
        <taxon>Metazoa</taxon>
        <taxon>Chordata</taxon>
        <taxon>Craniata</taxon>
        <taxon>Vertebrata</taxon>
        <taxon>Euteleostomi</taxon>
        <taxon>Mammalia</taxon>
        <taxon>Eutheria</taxon>
        <taxon>Laurasiatheria</taxon>
        <taxon>Chiroptera</taxon>
        <taxon>Yangochiroptera</taxon>
        <taxon>Phyllostomidae</taxon>
        <taxon>Phyllostominae</taxon>
        <taxon>Phyllostomus</taxon>
    </lineage>
</organism>